<evidence type="ECO:0000313" key="9">
    <source>
        <dbReference type="EMBL" id="EJU04080.1"/>
    </source>
</evidence>
<dbReference type="SUPFAM" id="SSF49363">
    <property type="entry name" value="Purple acid phosphatase, N-terminal domain"/>
    <property type="match status" value="1"/>
</dbReference>
<accession>M5G7A8</accession>
<dbReference type="AlphaFoldDB" id="M5G7A8"/>
<name>M5G7A8_DACPD</name>
<dbReference type="InterPro" id="IPR015914">
    <property type="entry name" value="PAPs_N"/>
</dbReference>
<feature type="domain" description="Purple acid phosphatase C-terminal" evidence="7">
    <location>
        <begin position="433"/>
        <end position="495"/>
    </location>
</feature>
<reference evidence="9 10" key="1">
    <citation type="journal article" date="2012" name="Science">
        <title>The Paleozoic origin of enzymatic lignin decomposition reconstructed from 31 fungal genomes.</title>
        <authorList>
            <person name="Floudas D."/>
            <person name="Binder M."/>
            <person name="Riley R."/>
            <person name="Barry K."/>
            <person name="Blanchette R.A."/>
            <person name="Henrissat B."/>
            <person name="Martinez A.T."/>
            <person name="Otillar R."/>
            <person name="Spatafora J.W."/>
            <person name="Yadav J.S."/>
            <person name="Aerts A."/>
            <person name="Benoit I."/>
            <person name="Boyd A."/>
            <person name="Carlson A."/>
            <person name="Copeland A."/>
            <person name="Coutinho P.M."/>
            <person name="de Vries R.P."/>
            <person name="Ferreira P."/>
            <person name="Findley K."/>
            <person name="Foster B."/>
            <person name="Gaskell J."/>
            <person name="Glotzer D."/>
            <person name="Gorecki P."/>
            <person name="Heitman J."/>
            <person name="Hesse C."/>
            <person name="Hori C."/>
            <person name="Igarashi K."/>
            <person name="Jurgens J.A."/>
            <person name="Kallen N."/>
            <person name="Kersten P."/>
            <person name="Kohler A."/>
            <person name="Kuees U."/>
            <person name="Kumar T.K.A."/>
            <person name="Kuo A."/>
            <person name="LaButti K."/>
            <person name="Larrondo L.F."/>
            <person name="Lindquist E."/>
            <person name="Ling A."/>
            <person name="Lombard V."/>
            <person name="Lucas S."/>
            <person name="Lundell T."/>
            <person name="Martin R."/>
            <person name="McLaughlin D.J."/>
            <person name="Morgenstern I."/>
            <person name="Morin E."/>
            <person name="Murat C."/>
            <person name="Nagy L.G."/>
            <person name="Nolan M."/>
            <person name="Ohm R.A."/>
            <person name="Patyshakuliyeva A."/>
            <person name="Rokas A."/>
            <person name="Ruiz-Duenas F.J."/>
            <person name="Sabat G."/>
            <person name="Salamov A."/>
            <person name="Samejima M."/>
            <person name="Schmutz J."/>
            <person name="Slot J.C."/>
            <person name="St John F."/>
            <person name="Stenlid J."/>
            <person name="Sun H."/>
            <person name="Sun S."/>
            <person name="Syed K."/>
            <person name="Tsang A."/>
            <person name="Wiebenga A."/>
            <person name="Young D."/>
            <person name="Pisabarro A."/>
            <person name="Eastwood D.C."/>
            <person name="Martin F."/>
            <person name="Cullen D."/>
            <person name="Grigoriev I.V."/>
            <person name="Hibbett D.S."/>
        </authorList>
    </citation>
    <scope>NUCLEOTIDE SEQUENCE [LARGE SCALE GENOMIC DNA]</scope>
    <source>
        <strain evidence="9 10">DJM-731 SS1</strain>
    </source>
</reference>
<dbReference type="InterPro" id="IPR003961">
    <property type="entry name" value="FN3_dom"/>
</dbReference>
<dbReference type="InterPro" id="IPR025733">
    <property type="entry name" value="PAPs_C"/>
</dbReference>
<dbReference type="InterPro" id="IPR041792">
    <property type="entry name" value="MPP_PAP"/>
</dbReference>
<dbReference type="CDD" id="cd00063">
    <property type="entry name" value="FN3"/>
    <property type="match status" value="1"/>
</dbReference>
<dbReference type="CDD" id="cd00839">
    <property type="entry name" value="MPP_PAPs"/>
    <property type="match status" value="1"/>
</dbReference>
<dbReference type="Pfam" id="PF16656">
    <property type="entry name" value="Pur_ac_phosph_N"/>
    <property type="match status" value="1"/>
</dbReference>
<dbReference type="GO" id="GO:0003993">
    <property type="term" value="F:acid phosphatase activity"/>
    <property type="evidence" value="ECO:0007669"/>
    <property type="project" value="UniProtKB-EC"/>
</dbReference>
<keyword evidence="1 4" id="KW-0732">Signal</keyword>
<dbReference type="Pfam" id="PF14008">
    <property type="entry name" value="Metallophos_C"/>
    <property type="match status" value="1"/>
</dbReference>
<keyword evidence="3" id="KW-0325">Glycoprotein</keyword>
<dbReference type="InterPro" id="IPR039331">
    <property type="entry name" value="PAPs-like"/>
</dbReference>
<dbReference type="HOGENOM" id="CLU_013387_2_2_1"/>
<evidence type="ECO:0000259" key="8">
    <source>
        <dbReference type="Pfam" id="PF16656"/>
    </source>
</evidence>
<dbReference type="EC" id="3.1.3.2" evidence="4"/>
<protein>
    <recommendedName>
        <fullName evidence="4">Purple acid phosphatase</fullName>
        <ecNumber evidence="4">3.1.3.2</ecNumber>
    </recommendedName>
</protein>
<evidence type="ECO:0000256" key="1">
    <source>
        <dbReference type="ARBA" id="ARBA00022729"/>
    </source>
</evidence>
<dbReference type="InterPro" id="IPR004843">
    <property type="entry name" value="Calcineurin-like_PHP"/>
</dbReference>
<keyword evidence="10" id="KW-1185">Reference proteome</keyword>
<dbReference type="GeneID" id="63691866"/>
<dbReference type="STRING" id="1858805.M5G7A8"/>
<evidence type="ECO:0000256" key="4">
    <source>
        <dbReference type="RuleBase" id="RU361203"/>
    </source>
</evidence>
<evidence type="ECO:0000259" key="6">
    <source>
        <dbReference type="Pfam" id="PF00149"/>
    </source>
</evidence>
<dbReference type="EMBL" id="JH795858">
    <property type="protein sequence ID" value="EJU04080.1"/>
    <property type="molecule type" value="Genomic_DNA"/>
</dbReference>
<feature type="region of interest" description="Disordered" evidence="5">
    <location>
        <begin position="320"/>
        <end position="342"/>
    </location>
</feature>
<organism evidence="9 10">
    <name type="scientific">Dacryopinax primogenitus (strain DJM 731)</name>
    <name type="common">Brown rot fungus</name>
    <dbReference type="NCBI Taxonomy" id="1858805"/>
    <lineage>
        <taxon>Eukaryota</taxon>
        <taxon>Fungi</taxon>
        <taxon>Dikarya</taxon>
        <taxon>Basidiomycota</taxon>
        <taxon>Agaricomycotina</taxon>
        <taxon>Dacrymycetes</taxon>
        <taxon>Dacrymycetales</taxon>
        <taxon>Dacrymycetaceae</taxon>
        <taxon>Dacryopinax</taxon>
    </lineage>
</organism>
<comment type="similarity">
    <text evidence="4">Belongs to the metallophosphoesterase superfamily. Purple acid phosphatase family.</text>
</comment>
<proteinExistence type="inferred from homology"/>
<evidence type="ECO:0000256" key="2">
    <source>
        <dbReference type="ARBA" id="ARBA00022801"/>
    </source>
</evidence>
<dbReference type="Gene3D" id="3.60.21.10">
    <property type="match status" value="1"/>
</dbReference>
<evidence type="ECO:0000256" key="3">
    <source>
        <dbReference type="ARBA" id="ARBA00023180"/>
    </source>
</evidence>
<feature type="chain" id="PRO_5005140966" description="Purple acid phosphatase" evidence="4">
    <location>
        <begin position="22"/>
        <end position="503"/>
    </location>
</feature>
<dbReference type="InterPro" id="IPR008963">
    <property type="entry name" value="Purple_acid_Pase-like_N"/>
</dbReference>
<feature type="compositionally biased region" description="Polar residues" evidence="5">
    <location>
        <begin position="333"/>
        <end position="342"/>
    </location>
</feature>
<dbReference type="Proteomes" id="UP000030653">
    <property type="component" value="Unassembled WGS sequence"/>
</dbReference>
<dbReference type="PANTHER" id="PTHR22953">
    <property type="entry name" value="ACID PHOSPHATASE RELATED"/>
    <property type="match status" value="1"/>
</dbReference>
<gene>
    <name evidence="9" type="ORF">DACRYDRAFT_87382</name>
</gene>
<keyword evidence="2 4" id="KW-0378">Hydrolase</keyword>
<evidence type="ECO:0000256" key="5">
    <source>
        <dbReference type="SAM" id="MobiDB-lite"/>
    </source>
</evidence>
<dbReference type="PANTHER" id="PTHR22953:SF145">
    <property type="entry name" value="PURPLE ACID PHOSPHATASE"/>
    <property type="match status" value="1"/>
</dbReference>
<feature type="signal peptide" evidence="4">
    <location>
        <begin position="1"/>
        <end position="21"/>
    </location>
</feature>
<evidence type="ECO:0000313" key="10">
    <source>
        <dbReference type="Proteomes" id="UP000030653"/>
    </source>
</evidence>
<evidence type="ECO:0000259" key="7">
    <source>
        <dbReference type="Pfam" id="PF14008"/>
    </source>
</evidence>
<dbReference type="RefSeq" id="XP_040630974.1">
    <property type="nucleotide sequence ID" value="XM_040776804.1"/>
</dbReference>
<dbReference type="SUPFAM" id="SSF56300">
    <property type="entry name" value="Metallo-dependent phosphatases"/>
    <property type="match status" value="1"/>
</dbReference>
<feature type="domain" description="Purple acid phosphatase N-terminal" evidence="8">
    <location>
        <begin position="36"/>
        <end position="125"/>
    </location>
</feature>
<feature type="domain" description="Calcineurin-like phosphoesterase" evidence="6">
    <location>
        <begin position="180"/>
        <end position="412"/>
    </location>
</feature>
<dbReference type="InterPro" id="IPR029052">
    <property type="entry name" value="Metallo-depent_PP-like"/>
</dbReference>
<sequence>MARFSLFSLLVSVLAASGVLAVANTNESFSFAHPLEHRIAYAGARGMFVSWNTFAQLDTPTVWYGCDPFDVTSKATGNSTIYPTSRTWNHHVKLTDLKPNTKYWYYVSNTNCYGCSELPMYTFTTAREAGDETPYSAAVAVDLGLMGKDGLSNHVGFGGAANPLGPNDTNTIQSLLMYKDTYDFLAHFGDIAYADYALKESWQGYFGNDSLIPNKTSIATLYESLLEQYYDEMQPISAVKPYMVGPGNHEANCDNGGTTDTVHNISYTVSICVPGQTNFTGYINHFRMPSEESSGNGNFWYSFDHGMVHWVAIDTETDIGQNLTSPDEPGGSENENSGPFGTYNQQLNWLDQDLASVDRSKTPWIVVGAHRPWYVSAKNRSSTICLDCRHTFEPILIKHNVDLVMHGHVHVYERNQPMKNYNPDPNGLNNPSSPWYIVNGAAGHYDGLDSLNAQLNNYSVVATDKVYGWSRLTFHNRTHMTHQFVASKNGTVLDTATLYKEHC</sequence>
<dbReference type="Pfam" id="PF00149">
    <property type="entry name" value="Metallophos"/>
    <property type="match status" value="1"/>
</dbReference>
<dbReference type="Gene3D" id="2.60.40.380">
    <property type="entry name" value="Purple acid phosphatase-like, N-terminal"/>
    <property type="match status" value="1"/>
</dbReference>
<dbReference type="GO" id="GO:0046872">
    <property type="term" value="F:metal ion binding"/>
    <property type="evidence" value="ECO:0007669"/>
    <property type="project" value="InterPro"/>
</dbReference>
<dbReference type="OrthoDB" id="45007at2759"/>
<dbReference type="OMA" id="CKDVFEP"/>
<comment type="catalytic activity">
    <reaction evidence="4">
        <text>a phosphate monoester + H2O = an alcohol + phosphate</text>
        <dbReference type="Rhea" id="RHEA:15017"/>
        <dbReference type="ChEBI" id="CHEBI:15377"/>
        <dbReference type="ChEBI" id="CHEBI:30879"/>
        <dbReference type="ChEBI" id="CHEBI:43474"/>
        <dbReference type="ChEBI" id="CHEBI:67140"/>
        <dbReference type="EC" id="3.1.3.2"/>
    </reaction>
</comment>